<evidence type="ECO:0000313" key="2">
    <source>
        <dbReference type="Proteomes" id="UP001497680"/>
    </source>
</evidence>
<proteinExistence type="predicted"/>
<sequence>MPAQNPPKIAIIGAGPVGLALASILHRHNIKAAVFERDTSVAVRAQGGTLDIHAESGQRAIAAAGLMAEFKKVARPEGDVARIVKKDGTVVLDENENENEGAGFGENRGKGEGREGEGEGEGDDEDGRHGRPEIDRPDLKDLFLNSLPEGTVRWGKGVAAVSPVEGTAKWSLTFLDNDTSESGPYDLVCGADGTWSRVRPLLTDVRPHYSGVSVLDVWISPSNLAARPDVAQFIGSGSVYMCAADRFLSLQRHGDGSARAYVCIKTTNEAEPSDDTVPSEANLLGLAKEGAEGEIDWTTERTRRTFLDHQLSDFAPHVRDMLLAMTDRALLRHLYMLPVGHTWESRPGVTLLGDAAHVMTPFAGVGVNVGMMDAMELAEGIVRYVRGARGEEEEGGLARVVKTYEEGMFERSSKDAAFTARMLDVEFREDGCENIAKIMSGEEPRA</sequence>
<comment type="caution">
    <text evidence="1">The sequence shown here is derived from an EMBL/GenBank/DDBJ whole genome shotgun (WGS) entry which is preliminary data.</text>
</comment>
<name>A0ACC0CYM2_9PEZI</name>
<accession>A0ACC0CYM2</accession>
<dbReference type="Proteomes" id="UP001497680">
    <property type="component" value="Unassembled WGS sequence"/>
</dbReference>
<organism evidence="1 2">
    <name type="scientific">Hypoxylon rubiginosum</name>
    <dbReference type="NCBI Taxonomy" id="110542"/>
    <lineage>
        <taxon>Eukaryota</taxon>
        <taxon>Fungi</taxon>
        <taxon>Dikarya</taxon>
        <taxon>Ascomycota</taxon>
        <taxon>Pezizomycotina</taxon>
        <taxon>Sordariomycetes</taxon>
        <taxon>Xylariomycetidae</taxon>
        <taxon>Xylariales</taxon>
        <taxon>Hypoxylaceae</taxon>
        <taxon>Hypoxylon</taxon>
    </lineage>
</organism>
<protein>
    <submittedName>
        <fullName evidence="1">FAD/NAD(P)-binding domain-containing protein</fullName>
    </submittedName>
</protein>
<gene>
    <name evidence="1" type="ORF">F4821DRAFT_154198</name>
</gene>
<keyword evidence="2" id="KW-1185">Reference proteome</keyword>
<evidence type="ECO:0000313" key="1">
    <source>
        <dbReference type="EMBL" id="KAI6085195.1"/>
    </source>
</evidence>
<reference evidence="1 2" key="1">
    <citation type="journal article" date="2022" name="New Phytol.">
        <title>Ecological generalism drives hyperdiversity of secondary metabolite gene clusters in xylarialean endophytes.</title>
        <authorList>
            <person name="Franco M.E.E."/>
            <person name="Wisecaver J.H."/>
            <person name="Arnold A.E."/>
            <person name="Ju Y.M."/>
            <person name="Slot J.C."/>
            <person name="Ahrendt S."/>
            <person name="Moore L.P."/>
            <person name="Eastman K.E."/>
            <person name="Scott K."/>
            <person name="Konkel Z."/>
            <person name="Mondo S.J."/>
            <person name="Kuo A."/>
            <person name="Hayes R.D."/>
            <person name="Haridas S."/>
            <person name="Andreopoulos B."/>
            <person name="Riley R."/>
            <person name="LaButti K."/>
            <person name="Pangilinan J."/>
            <person name="Lipzen A."/>
            <person name="Amirebrahimi M."/>
            <person name="Yan J."/>
            <person name="Adam C."/>
            <person name="Keymanesh K."/>
            <person name="Ng V."/>
            <person name="Louie K."/>
            <person name="Northen T."/>
            <person name="Drula E."/>
            <person name="Henrissat B."/>
            <person name="Hsieh H.M."/>
            <person name="Youens-Clark K."/>
            <person name="Lutzoni F."/>
            <person name="Miadlikowska J."/>
            <person name="Eastwood D.C."/>
            <person name="Hamelin R.C."/>
            <person name="Grigoriev I.V."/>
            <person name="U'Ren J.M."/>
        </authorList>
    </citation>
    <scope>NUCLEOTIDE SEQUENCE [LARGE SCALE GENOMIC DNA]</scope>
    <source>
        <strain evidence="1 2">ER1909</strain>
    </source>
</reference>
<dbReference type="EMBL" id="MU394328">
    <property type="protein sequence ID" value="KAI6085195.1"/>
    <property type="molecule type" value="Genomic_DNA"/>
</dbReference>